<name>A0AA40CVQ0_9PEZI</name>
<evidence type="ECO:0000256" key="1">
    <source>
        <dbReference type="SAM" id="Phobius"/>
    </source>
</evidence>
<accession>A0AA40CVQ0</accession>
<keyword evidence="1" id="KW-0472">Membrane</keyword>
<sequence>MADAIPTETAAPTNNGGNDDNTELFLAIAALVISIAAFVVSILQALQQYYSSARGYSSCGPKVIGKWAAFRHRRFLWYEFRFEVEFLTPVIFIARPDNTRGPMGSTERSKITVLDGSKESYEGACVLSQKELEEEERRKLSEPGRVHTADNERATWLDLLMAVEGMEVESRDWQGRYLDSEKRVEDSDVHWPPQGAGAGHTLTVCIQRKKKSWDTVPDNVPKPYATTTIAHMVELSAMLGVYWIVWNREDDRYLAQGNGFILSGSNIEGLGLTFSIQKKGPQKWGPNRTVPHNSVKELCFGFCPTTFRTRDDEDKASSEEALRLGSLQLGTMEEIAETLVVLGLNARNVNYFRDTETKARHSHLFPVAFEILGMLGVVLQVKGTVFRTLPNPTVFRWDTKSFDLLALLGEYRNALKESSSSNGTLDIASHLDAILSGFDEWKALPKFVSTTHTSSGAVATGTDSHDTYTPAIFTALHAAIEACDAHLNPQANREPNSLLRVVLRAHIQAVLSMINPGGSDVASPASPSGAPTIEELDAASDRKHAMLMEMYFGRVRPEVLSTEVLSKAHIHAAPESAQQAAGGIWDALVFRMLCWLVLHHFHEKDVQIGHRSDVFESRMPVYII</sequence>
<reference evidence="2" key="1">
    <citation type="submission" date="2023-06" db="EMBL/GenBank/DDBJ databases">
        <title>Genome-scale phylogeny and comparative genomics of the fungal order Sordariales.</title>
        <authorList>
            <consortium name="Lawrence Berkeley National Laboratory"/>
            <person name="Hensen N."/>
            <person name="Bonometti L."/>
            <person name="Westerberg I."/>
            <person name="Brannstrom I.O."/>
            <person name="Guillou S."/>
            <person name="Cros-Aarteil S."/>
            <person name="Calhoun S."/>
            <person name="Haridas S."/>
            <person name="Kuo A."/>
            <person name="Mondo S."/>
            <person name="Pangilinan J."/>
            <person name="Riley R."/>
            <person name="Labutti K."/>
            <person name="Andreopoulos B."/>
            <person name="Lipzen A."/>
            <person name="Chen C."/>
            <person name="Yanf M."/>
            <person name="Daum C."/>
            <person name="Ng V."/>
            <person name="Clum A."/>
            <person name="Steindorff A."/>
            <person name="Ohm R."/>
            <person name="Martin F."/>
            <person name="Silar P."/>
            <person name="Natvig D."/>
            <person name="Lalanne C."/>
            <person name="Gautier V."/>
            <person name="Ament-Velasquez S.L."/>
            <person name="Kruys A."/>
            <person name="Hutchinson M.I."/>
            <person name="Powell A.J."/>
            <person name="Barry K."/>
            <person name="Miller A.N."/>
            <person name="Grigoriev I.V."/>
            <person name="Debuchy R."/>
            <person name="Gladieux P."/>
            <person name="Thoren M.H."/>
            <person name="Johannesson H."/>
        </authorList>
    </citation>
    <scope>NUCLEOTIDE SEQUENCE</scope>
    <source>
        <strain evidence="2">SMH2532-1</strain>
    </source>
</reference>
<keyword evidence="1" id="KW-0812">Transmembrane</keyword>
<proteinExistence type="predicted"/>
<dbReference type="Proteomes" id="UP001174936">
    <property type="component" value="Unassembled WGS sequence"/>
</dbReference>
<comment type="caution">
    <text evidence="2">The sequence shown here is derived from an EMBL/GenBank/DDBJ whole genome shotgun (WGS) entry which is preliminary data.</text>
</comment>
<evidence type="ECO:0000313" key="2">
    <source>
        <dbReference type="EMBL" id="KAK0653151.1"/>
    </source>
</evidence>
<dbReference type="EMBL" id="JAULSV010000002">
    <property type="protein sequence ID" value="KAK0653151.1"/>
    <property type="molecule type" value="Genomic_DNA"/>
</dbReference>
<feature type="transmembrane region" description="Helical" evidence="1">
    <location>
        <begin position="24"/>
        <end position="46"/>
    </location>
</feature>
<protein>
    <recommendedName>
        <fullName evidence="4">Modin</fullName>
    </recommendedName>
</protein>
<keyword evidence="1" id="KW-1133">Transmembrane helix</keyword>
<evidence type="ECO:0000313" key="3">
    <source>
        <dbReference type="Proteomes" id="UP001174936"/>
    </source>
</evidence>
<organism evidence="2 3">
    <name type="scientific">Cercophora newfieldiana</name>
    <dbReference type="NCBI Taxonomy" id="92897"/>
    <lineage>
        <taxon>Eukaryota</taxon>
        <taxon>Fungi</taxon>
        <taxon>Dikarya</taxon>
        <taxon>Ascomycota</taxon>
        <taxon>Pezizomycotina</taxon>
        <taxon>Sordariomycetes</taxon>
        <taxon>Sordariomycetidae</taxon>
        <taxon>Sordariales</taxon>
        <taxon>Lasiosphaeriaceae</taxon>
        <taxon>Cercophora</taxon>
    </lineage>
</organism>
<keyword evidence="3" id="KW-1185">Reference proteome</keyword>
<gene>
    <name evidence="2" type="ORF">B0T16DRAFT_320581</name>
</gene>
<evidence type="ECO:0008006" key="4">
    <source>
        <dbReference type="Google" id="ProtNLM"/>
    </source>
</evidence>
<dbReference type="AlphaFoldDB" id="A0AA40CVQ0"/>